<protein>
    <submittedName>
        <fullName evidence="2">Uu.00g025290.m01.CDS01</fullName>
    </submittedName>
</protein>
<proteinExistence type="predicted"/>
<dbReference type="AlphaFoldDB" id="A0AAI8V8B7"/>
<reference evidence="2" key="1">
    <citation type="submission" date="2023-10" db="EMBL/GenBank/DDBJ databases">
        <authorList>
            <person name="Hackl T."/>
        </authorList>
    </citation>
    <scope>NUCLEOTIDE SEQUENCE</scope>
</reference>
<gene>
    <name evidence="2" type="ORF">KHLLAP_LOCUS144</name>
</gene>
<dbReference type="InterPro" id="IPR002575">
    <property type="entry name" value="Aminoglycoside_PTrfase"/>
</dbReference>
<evidence type="ECO:0000313" key="3">
    <source>
        <dbReference type="Proteomes" id="UP001295740"/>
    </source>
</evidence>
<dbReference type="EMBL" id="CAUWAG010000003">
    <property type="protein sequence ID" value="CAJ2499676.1"/>
    <property type="molecule type" value="Genomic_DNA"/>
</dbReference>
<dbReference type="Pfam" id="PF01636">
    <property type="entry name" value="APH"/>
    <property type="match status" value="1"/>
</dbReference>
<name>A0AAI8V8B7_9PEZI</name>
<organism evidence="2 3">
    <name type="scientific">Anthostomella pinea</name>
    <dbReference type="NCBI Taxonomy" id="933095"/>
    <lineage>
        <taxon>Eukaryota</taxon>
        <taxon>Fungi</taxon>
        <taxon>Dikarya</taxon>
        <taxon>Ascomycota</taxon>
        <taxon>Pezizomycotina</taxon>
        <taxon>Sordariomycetes</taxon>
        <taxon>Xylariomycetidae</taxon>
        <taxon>Xylariales</taxon>
        <taxon>Xylariaceae</taxon>
        <taxon>Anthostomella</taxon>
    </lineage>
</organism>
<keyword evidence="3" id="KW-1185">Reference proteome</keyword>
<feature type="domain" description="Aminoglycoside phosphotransferase" evidence="1">
    <location>
        <begin position="92"/>
        <end position="231"/>
    </location>
</feature>
<evidence type="ECO:0000313" key="2">
    <source>
        <dbReference type="EMBL" id="CAJ2499676.1"/>
    </source>
</evidence>
<dbReference type="SUPFAM" id="SSF56112">
    <property type="entry name" value="Protein kinase-like (PK-like)"/>
    <property type="match status" value="1"/>
</dbReference>
<sequence>MPWLTLFEHLLGPARVATLDQCKEVAKSILGSSYTDIRPVSQQGSLSYTVHPLHVCRMPCKPGTAASTVSGACEAEDEAQSSKAKRMTLSGEHKRKRITYLRALGRYFARCYMHPQRAPASGTTNKDEDGDKETQDAIRRMGIIRDFAPKFSDAIAEIEAAIPILFNRSTDKGAKAYPQALAHGDLAKSNILLDETACDITGIVDWSLARIAPFGTDLGALFLSTGNDNDDEDERVGKDGNAEDTYIAGAWKYYDCRAELEDAFWGEFWAATGIVQVAEQGEVRRQAEMAGQLKTITSFCFNKLADGTMTDSIVKFNKGLVVGLFSAHK</sequence>
<dbReference type="Gene3D" id="3.90.1200.10">
    <property type="match status" value="1"/>
</dbReference>
<evidence type="ECO:0000259" key="1">
    <source>
        <dbReference type="Pfam" id="PF01636"/>
    </source>
</evidence>
<accession>A0AAI8V8B7</accession>
<dbReference type="Proteomes" id="UP001295740">
    <property type="component" value="Unassembled WGS sequence"/>
</dbReference>
<dbReference type="InterPro" id="IPR011009">
    <property type="entry name" value="Kinase-like_dom_sf"/>
</dbReference>
<comment type="caution">
    <text evidence="2">The sequence shown here is derived from an EMBL/GenBank/DDBJ whole genome shotgun (WGS) entry which is preliminary data.</text>
</comment>